<dbReference type="Gene3D" id="2.60.40.10">
    <property type="entry name" value="Immunoglobulins"/>
    <property type="match status" value="2"/>
</dbReference>
<feature type="non-terminal residue" evidence="3">
    <location>
        <position position="1"/>
    </location>
</feature>
<evidence type="ECO:0000313" key="4">
    <source>
        <dbReference type="Proteomes" id="UP000789595"/>
    </source>
</evidence>
<dbReference type="InterPro" id="IPR002909">
    <property type="entry name" value="IPT_dom"/>
</dbReference>
<dbReference type="EMBL" id="CAKKNE010000002">
    <property type="protein sequence ID" value="CAH0369714.1"/>
    <property type="molecule type" value="Genomic_DNA"/>
</dbReference>
<evidence type="ECO:0000256" key="1">
    <source>
        <dbReference type="SAM" id="MobiDB-lite"/>
    </source>
</evidence>
<comment type="caution">
    <text evidence="3">The sequence shown here is derived from an EMBL/GenBank/DDBJ whole genome shotgun (WGS) entry which is preliminary data.</text>
</comment>
<feature type="non-terminal residue" evidence="3">
    <location>
        <position position="102"/>
    </location>
</feature>
<organism evidence="3 4">
    <name type="scientific">Pelagomonas calceolata</name>
    <dbReference type="NCBI Taxonomy" id="35677"/>
    <lineage>
        <taxon>Eukaryota</taxon>
        <taxon>Sar</taxon>
        <taxon>Stramenopiles</taxon>
        <taxon>Ochrophyta</taxon>
        <taxon>Pelagophyceae</taxon>
        <taxon>Pelagomonadales</taxon>
        <taxon>Pelagomonadaceae</taxon>
        <taxon>Pelagomonas</taxon>
    </lineage>
</organism>
<feature type="domain" description="IPT/TIG" evidence="2">
    <location>
        <begin position="13"/>
        <end position="63"/>
    </location>
</feature>
<dbReference type="InterPro" id="IPR014756">
    <property type="entry name" value="Ig_E-set"/>
</dbReference>
<dbReference type="AlphaFoldDB" id="A0A8J2WW34"/>
<dbReference type="Pfam" id="PF01833">
    <property type="entry name" value="TIG"/>
    <property type="match status" value="1"/>
</dbReference>
<feature type="region of interest" description="Disordered" evidence="1">
    <location>
        <begin position="79"/>
        <end position="102"/>
    </location>
</feature>
<dbReference type="InterPro" id="IPR013783">
    <property type="entry name" value="Ig-like_fold"/>
</dbReference>
<keyword evidence="4" id="KW-1185">Reference proteome</keyword>
<reference evidence="3" key="1">
    <citation type="submission" date="2021-11" db="EMBL/GenBank/DDBJ databases">
        <authorList>
            <consortium name="Genoscope - CEA"/>
            <person name="William W."/>
        </authorList>
    </citation>
    <scope>NUCLEOTIDE SEQUENCE</scope>
</reference>
<gene>
    <name evidence="3" type="ORF">PECAL_2P28470</name>
</gene>
<evidence type="ECO:0000313" key="3">
    <source>
        <dbReference type="EMBL" id="CAH0369714.1"/>
    </source>
</evidence>
<proteinExistence type="predicted"/>
<dbReference type="Proteomes" id="UP000789595">
    <property type="component" value="Unassembled WGS sequence"/>
</dbReference>
<sequence length="102" mass="10485">TLQTSLPFVVRGAARDQFACLFGDTPVKAVDANATHITCISPPGKGAVRVAVSSNSGVDFDSKTAAPYAYRADASVQSLEPSWGPSGGGTRVRVRGASFARG</sequence>
<dbReference type="SUPFAM" id="SSF81296">
    <property type="entry name" value="E set domains"/>
    <property type="match status" value="1"/>
</dbReference>
<accession>A0A8J2WW34</accession>
<name>A0A8J2WW34_9STRA</name>
<protein>
    <recommendedName>
        <fullName evidence="2">IPT/TIG domain-containing protein</fullName>
    </recommendedName>
</protein>
<evidence type="ECO:0000259" key="2">
    <source>
        <dbReference type="Pfam" id="PF01833"/>
    </source>
</evidence>